<evidence type="ECO:0000256" key="3">
    <source>
        <dbReference type="PROSITE-ProRule" id="PRU00059"/>
    </source>
</evidence>
<gene>
    <name evidence="6" type="ORF">HPG69_012222</name>
</gene>
<dbReference type="AlphaFoldDB" id="A0A7J7F517"/>
<dbReference type="PANTHER" id="PTHR24251:SF47">
    <property type="entry name" value="CUB DOMAIN-CONTAINING PROTEIN 2"/>
    <property type="match status" value="1"/>
</dbReference>
<dbReference type="FunFam" id="2.60.120.290:FF:000013">
    <property type="entry name" value="Membrane frizzled-related protein"/>
    <property type="match status" value="3"/>
</dbReference>
<keyword evidence="7" id="KW-1185">Reference proteome</keyword>
<dbReference type="InterPro" id="IPR055356">
    <property type="entry name" value="ZP-N"/>
</dbReference>
<feature type="domain" description="CUB" evidence="5">
    <location>
        <begin position="360"/>
        <end position="476"/>
    </location>
</feature>
<keyword evidence="2" id="KW-1015">Disulfide bond</keyword>
<dbReference type="SMART" id="SM00042">
    <property type="entry name" value="CUB"/>
    <property type="match status" value="3"/>
</dbReference>
<comment type="caution">
    <text evidence="3">Lacks conserved residue(s) required for the propagation of feature annotation.</text>
</comment>
<dbReference type="SUPFAM" id="SSF49854">
    <property type="entry name" value="Spermadhesin, CUB domain"/>
    <property type="match status" value="3"/>
</dbReference>
<evidence type="ECO:0000259" key="5">
    <source>
        <dbReference type="PROSITE" id="PS01180"/>
    </source>
</evidence>
<name>A0A7J7F517_DICBM</name>
<reference evidence="6 7" key="1">
    <citation type="journal article" date="2020" name="Mol. Biol. Evol.">
        <title>Interspecific Gene Flow and the Evolution of Specialization in Black and White Rhinoceros.</title>
        <authorList>
            <person name="Moodley Y."/>
            <person name="Westbury M.V."/>
            <person name="Russo I.M."/>
            <person name="Gopalakrishnan S."/>
            <person name="Rakotoarivelo A."/>
            <person name="Olsen R.A."/>
            <person name="Prost S."/>
            <person name="Tunstall T."/>
            <person name="Ryder O.A."/>
            <person name="Dalen L."/>
            <person name="Bruford M.W."/>
        </authorList>
    </citation>
    <scope>NUCLEOTIDE SEQUENCE [LARGE SCALE GENOMIC DNA]</scope>
    <source>
        <strain evidence="6">SBR-YM</strain>
        <tissue evidence="6">Skin</tissue>
    </source>
</reference>
<feature type="domain" description="CUB" evidence="5">
    <location>
        <begin position="79"/>
        <end position="192"/>
    </location>
</feature>
<comment type="caution">
    <text evidence="6">The sequence shown here is derived from an EMBL/GenBank/DDBJ whole genome shotgun (WGS) entry which is preliminary data.</text>
</comment>
<dbReference type="Pfam" id="PF23344">
    <property type="entry name" value="ZP-N"/>
    <property type="match status" value="1"/>
</dbReference>
<feature type="transmembrane region" description="Helical" evidence="4">
    <location>
        <begin position="687"/>
        <end position="709"/>
    </location>
</feature>
<evidence type="ECO:0000256" key="2">
    <source>
        <dbReference type="ARBA" id="ARBA00023157"/>
    </source>
</evidence>
<dbReference type="PANTHER" id="PTHR24251">
    <property type="entry name" value="OVOCHYMASE-RELATED"/>
    <property type="match status" value="1"/>
</dbReference>
<keyword evidence="4" id="KW-1133">Transmembrane helix</keyword>
<dbReference type="EMBL" id="JACDTQ010001359">
    <property type="protein sequence ID" value="KAF5923133.1"/>
    <property type="molecule type" value="Genomic_DNA"/>
</dbReference>
<dbReference type="PROSITE" id="PS01180">
    <property type="entry name" value="CUB"/>
    <property type="match status" value="3"/>
</dbReference>
<evidence type="ECO:0000313" key="7">
    <source>
        <dbReference type="Proteomes" id="UP000551758"/>
    </source>
</evidence>
<protein>
    <recommendedName>
        <fullName evidence="5">CUB domain-containing protein</fullName>
    </recommendedName>
</protein>
<dbReference type="Gene3D" id="2.60.40.3210">
    <property type="entry name" value="Zona pellucida, ZP-N domain"/>
    <property type="match status" value="1"/>
</dbReference>
<keyword evidence="4" id="KW-0472">Membrane</keyword>
<keyword evidence="1" id="KW-0677">Repeat</keyword>
<keyword evidence="4" id="KW-0812">Transmembrane</keyword>
<dbReference type="CDD" id="cd00041">
    <property type="entry name" value="CUB"/>
    <property type="match status" value="3"/>
</dbReference>
<accession>A0A7J7F517</accession>
<dbReference type="InterPro" id="IPR035914">
    <property type="entry name" value="Sperma_CUB_dom_sf"/>
</dbReference>
<proteinExistence type="predicted"/>
<feature type="domain" description="CUB" evidence="5">
    <location>
        <begin position="248"/>
        <end position="358"/>
    </location>
</feature>
<dbReference type="Proteomes" id="UP000551758">
    <property type="component" value="Unassembled WGS sequence"/>
</dbReference>
<evidence type="ECO:0000313" key="6">
    <source>
        <dbReference type="EMBL" id="KAF5923133.1"/>
    </source>
</evidence>
<dbReference type="Pfam" id="PF00431">
    <property type="entry name" value="CUB"/>
    <property type="match status" value="3"/>
</dbReference>
<dbReference type="Gene3D" id="2.60.120.290">
    <property type="entry name" value="Spermadhesin, CUB domain"/>
    <property type="match status" value="3"/>
</dbReference>
<evidence type="ECO:0000256" key="1">
    <source>
        <dbReference type="ARBA" id="ARBA00022737"/>
    </source>
</evidence>
<dbReference type="InterPro" id="IPR000859">
    <property type="entry name" value="CUB_dom"/>
</dbReference>
<sequence length="710" mass="76664">MDGSIDAVTARPHCGFHHSQACRPLLPAAPDPQILACWSSADLWGPGEDMLVELGPCLLLAVALLGPGPGAQAMKGVKCGGVLSAPSGNFSSPNFPRLYPYNTECSWLIVVAEGSSVLLTFHAFDLEYHDTCGFDFLEIYNGASGDKGNLLGRFCGQVPPPPFTSSWHVMSVVFHSDKHVASRGFSAGYQKGKGTRQGREWSWVEVGESSRAEGRLAGSQHAGCSVMGCPCSRGSWSTGSSACGLDVCGGVLTGLSGILTSPEYPNNYPNNVECRWVIRAAGRTTVKLVFVDFQVEGNEECTYDYVAVLGEPGAARGHHYCGSARPPTLVSLGHELQVVFKSDFNIGGRGFKAYYFSGECQEVYTAVRGNFSSPQYPSSYPNNIRCHWTIRLPPGYQVKVFFLDLDLEGPNSLTRTCDFDHLAAFDGASEEAPLLGSWCGHHLPPPITSGRNQLLLLLHTDRSTTRRGFSVAYIGGQLGCRVWMCWWRKARQGSPVFAASFLQPISCPDPHAWSPPSSSPVATLLPTSALGHLPPISSLLSPVVPVNVSCSRTDFQILISAQALAPLERTKVYLGSRSCAAQEVGSTFRIQARFDTCGTESQRRNNTSVIVSVLYIDFSAGGREDIHEYEVRCEPRRKEASVHLLSGSDWLGPYAAAAEHLQEAPPRDEVEAPEGPVAMVAQDTSDIVFLVLCILAGVLMVIAIVVLMLL</sequence>
<evidence type="ECO:0000256" key="4">
    <source>
        <dbReference type="SAM" id="Phobius"/>
    </source>
</evidence>
<organism evidence="6 7">
    <name type="scientific">Diceros bicornis minor</name>
    <name type="common">South-central black rhinoceros</name>
    <dbReference type="NCBI Taxonomy" id="77932"/>
    <lineage>
        <taxon>Eukaryota</taxon>
        <taxon>Metazoa</taxon>
        <taxon>Chordata</taxon>
        <taxon>Craniata</taxon>
        <taxon>Vertebrata</taxon>
        <taxon>Euteleostomi</taxon>
        <taxon>Mammalia</taxon>
        <taxon>Eutheria</taxon>
        <taxon>Laurasiatheria</taxon>
        <taxon>Perissodactyla</taxon>
        <taxon>Rhinocerotidae</taxon>
        <taxon>Diceros</taxon>
    </lineage>
</organism>